<evidence type="ECO:0000313" key="1">
    <source>
        <dbReference type="EMBL" id="QSE76311.1"/>
    </source>
</evidence>
<dbReference type="Gene3D" id="2.40.30.200">
    <property type="match status" value="1"/>
</dbReference>
<protein>
    <submittedName>
        <fullName evidence="1">Phage tail family protein</fullName>
    </submittedName>
</protein>
<evidence type="ECO:0000313" key="2">
    <source>
        <dbReference type="Proteomes" id="UP000663608"/>
    </source>
</evidence>
<dbReference type="Proteomes" id="UP000663608">
    <property type="component" value="Chromosome"/>
</dbReference>
<name>A0AA45KHD4_9LACT</name>
<reference evidence="1 2" key="1">
    <citation type="submission" date="2021-02" db="EMBL/GenBank/DDBJ databases">
        <title>Complete genome sequence of Lactococcus lactis strain K_LL004.</title>
        <authorList>
            <person name="Kim H.B."/>
        </authorList>
    </citation>
    <scope>NUCLEOTIDE SEQUENCE [LARGE SCALE GENOMIC DNA]</scope>
    <source>
        <strain evidence="1 2">K_LL004</strain>
    </source>
</reference>
<organism evidence="1 2">
    <name type="scientific">Lactococcus taiwanensis</name>
    <dbReference type="NCBI Taxonomy" id="1151742"/>
    <lineage>
        <taxon>Bacteria</taxon>
        <taxon>Bacillati</taxon>
        <taxon>Bacillota</taxon>
        <taxon>Bacilli</taxon>
        <taxon>Lactobacillales</taxon>
        <taxon>Streptococcaceae</taxon>
        <taxon>Lactococcus</taxon>
    </lineage>
</organism>
<dbReference type="RefSeq" id="WP_205871745.1">
    <property type="nucleotide sequence ID" value="NZ_CP070872.1"/>
</dbReference>
<dbReference type="NCBIfam" id="TIGR01633">
    <property type="entry name" value="phi3626_gp14_N"/>
    <property type="match status" value="1"/>
</dbReference>
<accession>A0AA45KHD4</accession>
<sequence>MYKFRDTVKRKHYHDIPFLPTSAMLYDTSYLEEVIKGYQTLSVEGREMYSLEFETQDTQMGSVITNAKLPARVLTVKYKLEDKSPELLQEKFDTLKAFLIRDKDVHIRFKDDLEYYFVGRFQTADTVPGDTNSTVSTFTIYCQNPFKYGKEQTSKGKIISELPYAVKPDIFEIKMLENKLNATDGNYHLKVSSAVKGDLLKFDFQRGEVYLNNKKSDNILDLDSDFKNIRLNTGCDFSGSNYELKITYRKAVL</sequence>
<dbReference type="Gene3D" id="2.60.120.860">
    <property type="match status" value="1"/>
</dbReference>
<dbReference type="AlphaFoldDB" id="A0AA45KHD4"/>
<dbReference type="KEGG" id="lti:JW886_07525"/>
<gene>
    <name evidence="1" type="ORF">JW886_07525</name>
</gene>
<proteinExistence type="predicted"/>
<dbReference type="EMBL" id="CP070872">
    <property type="protein sequence ID" value="QSE76311.1"/>
    <property type="molecule type" value="Genomic_DNA"/>
</dbReference>
<keyword evidence="2" id="KW-1185">Reference proteome</keyword>
<dbReference type="InterPro" id="IPR006520">
    <property type="entry name" value="Dit_BPSPP_N"/>
</dbReference>